<reference evidence="1 2" key="1">
    <citation type="submission" date="2021-09" db="EMBL/GenBank/DDBJ databases">
        <title>Genome sequencing and assembly of Chryseobacterium sp. RG1.</title>
        <authorList>
            <person name="Chhetri G."/>
        </authorList>
    </citation>
    <scope>NUCLEOTIDE SEQUENCE [LARGE SCALE GENOMIC DNA]</scope>
    <source>
        <strain evidence="1 2">RG1</strain>
    </source>
</reference>
<organism evidence="1 2">
    <name type="scientific">Chryseobacterium tagetis</name>
    <dbReference type="NCBI Taxonomy" id="2801334"/>
    <lineage>
        <taxon>Bacteria</taxon>
        <taxon>Pseudomonadati</taxon>
        <taxon>Bacteroidota</taxon>
        <taxon>Flavobacteriia</taxon>
        <taxon>Flavobacteriales</taxon>
        <taxon>Weeksellaceae</taxon>
        <taxon>Chryseobacterium group</taxon>
        <taxon>Chryseobacterium</taxon>
    </lineage>
</organism>
<protein>
    <submittedName>
        <fullName evidence="1">Uncharacterized protein</fullName>
    </submittedName>
</protein>
<dbReference type="EMBL" id="JAERSE020000001">
    <property type="protein sequence ID" value="MCA6066471.1"/>
    <property type="molecule type" value="Genomic_DNA"/>
</dbReference>
<comment type="caution">
    <text evidence="1">The sequence shown here is derived from an EMBL/GenBank/DDBJ whole genome shotgun (WGS) entry which is preliminary data.</text>
</comment>
<keyword evidence="2" id="KW-1185">Reference proteome</keyword>
<name>A0ABS7ZXL3_9FLAO</name>
<accession>A0ABS7ZXL3</accession>
<evidence type="ECO:0000313" key="1">
    <source>
        <dbReference type="EMBL" id="MCA6066471.1"/>
    </source>
</evidence>
<gene>
    <name evidence="1" type="ORF">JI747_004720</name>
</gene>
<sequence length="97" mass="11877">MNFLTKALGFFLIVFSFAYYQASPMQRGHGHGHGYGHGPKHSKHYYQGPRRPYYRPVVYHRPPRHHYKRYYYEPVRPRYYSHRPHRVHNRPVIIVKL</sequence>
<evidence type="ECO:0000313" key="2">
    <source>
        <dbReference type="Proteomes" id="UP000618240"/>
    </source>
</evidence>
<dbReference type="Proteomes" id="UP000618240">
    <property type="component" value="Unassembled WGS sequence"/>
</dbReference>
<proteinExistence type="predicted"/>
<dbReference type="RefSeq" id="WP_225686629.1">
    <property type="nucleotide sequence ID" value="NZ_JAERSE020000001.1"/>
</dbReference>